<feature type="transmembrane region" description="Helical" evidence="5">
    <location>
        <begin position="72"/>
        <end position="93"/>
    </location>
</feature>
<feature type="transmembrane region" description="Helical" evidence="5">
    <location>
        <begin position="272"/>
        <end position="291"/>
    </location>
</feature>
<keyword evidence="2 5" id="KW-0812">Transmembrane</keyword>
<reference evidence="7 8" key="1">
    <citation type="submission" date="2018-08" db="EMBL/GenBank/DDBJ databases">
        <title>Sequencing the genomes of 1000 actinobacteria strains.</title>
        <authorList>
            <person name="Klenk H.-P."/>
        </authorList>
    </citation>
    <scope>NUCLEOTIDE SEQUENCE [LARGE SCALE GENOMIC DNA]</scope>
    <source>
        <strain evidence="7 8">DSM 22967</strain>
    </source>
</reference>
<organism evidence="7 8">
    <name type="scientific">Calidifontibacter indicus</name>
    <dbReference type="NCBI Taxonomy" id="419650"/>
    <lineage>
        <taxon>Bacteria</taxon>
        <taxon>Bacillati</taxon>
        <taxon>Actinomycetota</taxon>
        <taxon>Actinomycetes</taxon>
        <taxon>Micrococcales</taxon>
        <taxon>Dermacoccaceae</taxon>
        <taxon>Calidifontibacter</taxon>
    </lineage>
</organism>
<feature type="region of interest" description="Disordered" evidence="6">
    <location>
        <begin position="965"/>
        <end position="1009"/>
    </location>
</feature>
<evidence type="ECO:0000256" key="4">
    <source>
        <dbReference type="ARBA" id="ARBA00023136"/>
    </source>
</evidence>
<evidence type="ECO:0000256" key="1">
    <source>
        <dbReference type="ARBA" id="ARBA00022475"/>
    </source>
</evidence>
<dbReference type="Proteomes" id="UP000256253">
    <property type="component" value="Unassembled WGS sequence"/>
</dbReference>
<dbReference type="GO" id="GO:0005886">
    <property type="term" value="C:plasma membrane"/>
    <property type="evidence" value="ECO:0007669"/>
    <property type="project" value="UniProtKB-SubCell"/>
</dbReference>
<name>A0A3D9UR52_9MICO</name>
<feature type="transmembrane region" description="Helical" evidence="5">
    <location>
        <begin position="226"/>
        <end position="243"/>
    </location>
</feature>
<keyword evidence="4 5" id="KW-0472">Membrane</keyword>
<sequence length="1009" mass="108876">MSSADDTPGDERPSTPRGRGRLRGFNTGSKWLILAAVLVAAYLGIRLGARLWTEKLWFDAIGYGNVFRNELLTKIGMFVGGFLLTAAPVWLAIRLAYRQRPFLPPGTLEPDAMERYRAMVEPARTFAFGGIPLLLGLFGGAVAGSQWKVFTLWWNGVDFGVKDPKFGKDIGFFVFSLPWWQLVTAMLTMAVLFALVASAVVHYIYGGISLTREPGSKFTSAARVQLSIIGGVLVLVRAVAYWLDRYALTTKDSRLITGIDYTADHVQIPTKAVLAVAAVLCAGLFIATIWTRTWRLPVIGIASMVVLTLALSGIYPTIIANFKVNPNARALEAPYIAHNIAATKQAYGLTNLLATNTAPETDAKPAERRKDAAAIPGIRLVDPYIISPTFRNYEGQKQYYQFADVLDVDRYKVDGKETDVVVGVRELDLSGVPTGQRNWVNQHTVYTHGYGVVGAYGNQRGPEGQPNWVASAMPQTSKIGTFEPRVYFGEMSPSYSIVGAERGAAPAELDYPDSGTGGERRTTYTGNGGVALGGVLRKLAYAVKYQEYNFLFSDSINEQSRILDVRNPADRVKKVAPWLTVDGDPYPIVADGRIQWVIDGYTTSSRYPYSQMSSLDASTEDSITTNASNVQSIKAGSINYIRNSVKATVDAYDGSVKLYAWDASDPVLTTWRKAFGGTVLPVSKMSAEVRAHVRYPEDLFKVQREILAKYHVSDPATFFSGTDFWQVPADTTRAGSGQQPPYYLSIAMPGVTTPTYSLTSSYIPLGRGRQNLAAYLSVDSDATPAPGKPNGSYGTLRLWTMPRNVTIKGPAQFQNDVNTSNDSSTTFPQTLSVFMQANGDRLQRGNLLTLPLAGGLLYVQPIYVKASGTTGFPLQRAVVVQFGEKLAWGVTLENALDDLFGASESDGGTTEPKPGDQDTVEKALSDAGAAWTRGQDALKKGDLGGYQKAMNEMKAALDRVVKLNAAKSSASTSPSASSSASPSASSSPASTPAAPTGTAAAPSGTATSD</sequence>
<feature type="transmembrane region" description="Helical" evidence="5">
    <location>
        <begin position="179"/>
        <end position="205"/>
    </location>
</feature>
<comment type="caution">
    <text evidence="7">The sequence shown here is derived from an EMBL/GenBank/DDBJ whole genome shotgun (WGS) entry which is preliminary data.</text>
</comment>
<dbReference type="EMBL" id="QTUA01000001">
    <property type="protein sequence ID" value="REF31928.1"/>
    <property type="molecule type" value="Genomic_DNA"/>
</dbReference>
<feature type="transmembrane region" description="Helical" evidence="5">
    <location>
        <begin position="298"/>
        <end position="318"/>
    </location>
</feature>
<feature type="region of interest" description="Disordered" evidence="6">
    <location>
        <begin position="1"/>
        <end position="22"/>
    </location>
</feature>
<dbReference type="InterPro" id="IPR005372">
    <property type="entry name" value="UPF0182"/>
</dbReference>
<dbReference type="Pfam" id="PF03699">
    <property type="entry name" value="UPF0182"/>
    <property type="match status" value="1"/>
</dbReference>
<evidence type="ECO:0000256" key="2">
    <source>
        <dbReference type="ARBA" id="ARBA00022692"/>
    </source>
</evidence>
<protein>
    <recommendedName>
        <fullName evidence="5">UPF0182 protein DFJ65_3019</fullName>
    </recommendedName>
</protein>
<dbReference type="RefSeq" id="WP_170144113.1">
    <property type="nucleotide sequence ID" value="NZ_QTUA01000001.1"/>
</dbReference>
<dbReference type="PANTHER" id="PTHR39344:SF1">
    <property type="entry name" value="UPF0182 PROTEIN SLL1060"/>
    <property type="match status" value="1"/>
</dbReference>
<keyword evidence="3 5" id="KW-1133">Transmembrane helix</keyword>
<comment type="subcellular location">
    <subcellularLocation>
        <location evidence="5">Cell membrane</location>
        <topology evidence="5">Multi-pass membrane protein</topology>
    </subcellularLocation>
</comment>
<gene>
    <name evidence="7" type="ORF">DFJ65_3019</name>
</gene>
<accession>A0A3D9UR52</accession>
<evidence type="ECO:0000313" key="8">
    <source>
        <dbReference type="Proteomes" id="UP000256253"/>
    </source>
</evidence>
<evidence type="ECO:0000313" key="7">
    <source>
        <dbReference type="EMBL" id="REF31928.1"/>
    </source>
</evidence>
<evidence type="ECO:0000256" key="3">
    <source>
        <dbReference type="ARBA" id="ARBA00022989"/>
    </source>
</evidence>
<evidence type="ECO:0000256" key="6">
    <source>
        <dbReference type="SAM" id="MobiDB-lite"/>
    </source>
</evidence>
<dbReference type="AlphaFoldDB" id="A0A3D9UR52"/>
<dbReference type="PANTHER" id="PTHR39344">
    <property type="entry name" value="UPF0182 PROTEIN SLL1060"/>
    <property type="match status" value="1"/>
</dbReference>
<keyword evidence="8" id="KW-1185">Reference proteome</keyword>
<feature type="transmembrane region" description="Helical" evidence="5">
    <location>
        <begin position="125"/>
        <end position="147"/>
    </location>
</feature>
<evidence type="ECO:0000256" key="5">
    <source>
        <dbReference type="HAMAP-Rule" id="MF_01600"/>
    </source>
</evidence>
<feature type="transmembrane region" description="Helical" evidence="5">
    <location>
        <begin position="31"/>
        <end position="52"/>
    </location>
</feature>
<feature type="region of interest" description="Disordered" evidence="6">
    <location>
        <begin position="901"/>
        <end position="921"/>
    </location>
</feature>
<proteinExistence type="inferred from homology"/>
<dbReference type="HAMAP" id="MF_01600">
    <property type="entry name" value="UPF0182"/>
    <property type="match status" value="1"/>
</dbReference>
<comment type="similarity">
    <text evidence="5">Belongs to the UPF0182 family.</text>
</comment>
<keyword evidence="1 5" id="KW-1003">Cell membrane</keyword>
<dbReference type="GO" id="GO:0005576">
    <property type="term" value="C:extracellular region"/>
    <property type="evidence" value="ECO:0007669"/>
    <property type="project" value="TreeGrafter"/>
</dbReference>